<evidence type="ECO:0000259" key="1">
    <source>
        <dbReference type="Pfam" id="PF13454"/>
    </source>
</evidence>
<dbReference type="InterPro" id="IPR036188">
    <property type="entry name" value="FAD/NAD-bd_sf"/>
</dbReference>
<dbReference type="PANTHER" id="PTHR40254:SF1">
    <property type="entry name" value="BLR0577 PROTEIN"/>
    <property type="match status" value="1"/>
</dbReference>
<dbReference type="RefSeq" id="WP_208078396.1">
    <property type="nucleotide sequence ID" value="NZ_CP071869.1"/>
</dbReference>
<dbReference type="Pfam" id="PF13454">
    <property type="entry name" value="NAD_binding_9"/>
    <property type="match status" value="1"/>
</dbReference>
<dbReference type="KEGG" id="pcea:J3359_17390"/>
<reference evidence="2 3" key="1">
    <citation type="submission" date="2021-03" db="EMBL/GenBank/DDBJ databases">
        <title>Complete genome of Polaribacter_sp.SM13.</title>
        <authorList>
            <person name="Jeong S.W."/>
            <person name="Bae J.W."/>
        </authorList>
    </citation>
    <scope>NUCLEOTIDE SEQUENCE [LARGE SCALE GENOMIC DNA]</scope>
    <source>
        <strain evidence="2 3">SM13</strain>
    </source>
</reference>
<feature type="domain" description="FAD-dependent urate hydroxylase HpyO/Asp monooxygenase CreE-like FAD/NAD(P)-binding" evidence="1">
    <location>
        <begin position="5"/>
        <end position="174"/>
    </location>
</feature>
<proteinExistence type="predicted"/>
<dbReference type="EMBL" id="CP071869">
    <property type="protein sequence ID" value="QTE22544.1"/>
    <property type="molecule type" value="Genomic_DNA"/>
</dbReference>
<keyword evidence="3" id="KW-1185">Reference proteome</keyword>
<name>A0A975H726_9FLAO</name>
<dbReference type="InterPro" id="IPR038732">
    <property type="entry name" value="HpyO/CreE_NAD-binding"/>
</dbReference>
<dbReference type="Proteomes" id="UP000663920">
    <property type="component" value="Chromosome"/>
</dbReference>
<dbReference type="InterPro" id="IPR052189">
    <property type="entry name" value="L-asp_N-monooxygenase_NS-form"/>
</dbReference>
<sequence length="575" mass="64912">MRELAIIGFGPRGLYSLECLCANLSKKKKVQHISISIFENEEDLGAGKVWNTKQPDINWINISERALKGLSGRKEINFGDFTIPAFPSYKKWLPKKDKFLSKITPDKFPPRNKVGRYLVERANSIIAVLEKHKMVKTSNAVIVNIDFDSKKFTLTDLEKNTFFFDEVLLTIGHQTTKFDKDVETYEIQSLDKKHTSFSQVYPLETIIKSKKIAPNTNVAIRGLGLSMIDAVRALTIEKGGSFKILDKKTFELEFIASKEIPYKIIPYSLDGLPMAPKPIHAKMDAIFKPSKKQLKLFKKSIKNIASGKEETTGNEFLKKVTAQVSAEVYLNLENRIPLKIDKKEVKKIITYWLEDNFYKHELIEDSNQDIATILASFVEMAIGKRAVSLDYCVGQVVRHCQPTLYKIFSHANVSEEIIGEVIKLDEQLKRYSYGPPIESLQQLLALHKAKVVDFSFADNPKIEHNEKGWKFSKDGKEITVNVIVNSVLSAPKVLDVTAPIILNLLKNEIIKPIHTKLGVHTNKNGTIINADKKEIPLAVLGRLAKGSVIGVDAILECFGSRIKDWAKGCVERIEN</sequence>
<dbReference type="PANTHER" id="PTHR40254">
    <property type="entry name" value="BLR0577 PROTEIN"/>
    <property type="match status" value="1"/>
</dbReference>
<evidence type="ECO:0000313" key="3">
    <source>
        <dbReference type="Proteomes" id="UP000663920"/>
    </source>
</evidence>
<gene>
    <name evidence="2" type="ORF">J3359_17390</name>
</gene>
<accession>A0A975H726</accession>
<evidence type="ECO:0000313" key="2">
    <source>
        <dbReference type="EMBL" id="QTE22544.1"/>
    </source>
</evidence>
<dbReference type="Gene3D" id="3.50.50.60">
    <property type="entry name" value="FAD/NAD(P)-binding domain"/>
    <property type="match status" value="1"/>
</dbReference>
<dbReference type="AlphaFoldDB" id="A0A975H726"/>
<organism evidence="2 3">
    <name type="scientific">Polaribacter cellanae</name>
    <dbReference type="NCBI Taxonomy" id="2818493"/>
    <lineage>
        <taxon>Bacteria</taxon>
        <taxon>Pseudomonadati</taxon>
        <taxon>Bacteroidota</taxon>
        <taxon>Flavobacteriia</taxon>
        <taxon>Flavobacteriales</taxon>
        <taxon>Flavobacteriaceae</taxon>
    </lineage>
</organism>
<protein>
    <submittedName>
        <fullName evidence="2">FAD/NAD(P)-binding protein</fullName>
    </submittedName>
</protein>